<keyword evidence="2" id="KW-1185">Reference proteome</keyword>
<gene>
    <name evidence="1" type="ORF">HPP92_004495</name>
</gene>
<reference evidence="1 2" key="1">
    <citation type="journal article" date="2020" name="Nat. Food">
        <title>A phased Vanilla planifolia genome enables genetic improvement of flavour and production.</title>
        <authorList>
            <person name="Hasing T."/>
            <person name="Tang H."/>
            <person name="Brym M."/>
            <person name="Khazi F."/>
            <person name="Huang T."/>
            <person name="Chambers A.H."/>
        </authorList>
    </citation>
    <scope>NUCLEOTIDE SEQUENCE [LARGE SCALE GENOMIC DNA]</scope>
    <source>
        <tissue evidence="1">Leaf</tissue>
    </source>
</reference>
<sequence length="93" mass="10158">MRLLGVGLNFLSLNKSLQPETSQAFSFVGSNRGHDSCPLSLLLFPNHQNQLPLVIAIAEHRQPKAPCTGQSGQTLCLKLLQPRSIENNHLKGS</sequence>
<dbReference type="OrthoDB" id="381190at2759"/>
<proteinExistence type="predicted"/>
<comment type="caution">
    <text evidence="1">The sequence shown here is derived from an EMBL/GenBank/DDBJ whole genome shotgun (WGS) entry which is preliminary data.</text>
</comment>
<dbReference type="EMBL" id="JADCNL010000001">
    <property type="protein sequence ID" value="KAG0499804.1"/>
    <property type="molecule type" value="Genomic_DNA"/>
</dbReference>
<protein>
    <submittedName>
        <fullName evidence="1">Uncharacterized protein</fullName>
    </submittedName>
</protein>
<evidence type="ECO:0000313" key="1">
    <source>
        <dbReference type="EMBL" id="KAG0499804.1"/>
    </source>
</evidence>
<accession>A0A835RWY7</accession>
<name>A0A835RWY7_VANPL</name>
<organism evidence="1 2">
    <name type="scientific">Vanilla planifolia</name>
    <name type="common">Vanilla</name>
    <dbReference type="NCBI Taxonomy" id="51239"/>
    <lineage>
        <taxon>Eukaryota</taxon>
        <taxon>Viridiplantae</taxon>
        <taxon>Streptophyta</taxon>
        <taxon>Embryophyta</taxon>
        <taxon>Tracheophyta</taxon>
        <taxon>Spermatophyta</taxon>
        <taxon>Magnoliopsida</taxon>
        <taxon>Liliopsida</taxon>
        <taxon>Asparagales</taxon>
        <taxon>Orchidaceae</taxon>
        <taxon>Vanilloideae</taxon>
        <taxon>Vanilleae</taxon>
        <taxon>Vanilla</taxon>
    </lineage>
</organism>
<dbReference type="AlphaFoldDB" id="A0A835RWY7"/>
<evidence type="ECO:0000313" key="2">
    <source>
        <dbReference type="Proteomes" id="UP000636800"/>
    </source>
</evidence>
<dbReference type="Proteomes" id="UP000636800">
    <property type="component" value="Chromosome 1"/>
</dbReference>